<evidence type="ECO:0000256" key="1">
    <source>
        <dbReference type="SAM" id="MobiDB-lite"/>
    </source>
</evidence>
<accession>A0A6I6FHB6</accession>
<organism evidence="2 3">
    <name type="scientific">Streptomyces ficellus</name>
    <dbReference type="NCBI Taxonomy" id="1977088"/>
    <lineage>
        <taxon>Bacteria</taxon>
        <taxon>Bacillati</taxon>
        <taxon>Actinomycetota</taxon>
        <taxon>Actinomycetes</taxon>
        <taxon>Kitasatosporales</taxon>
        <taxon>Streptomycetaceae</taxon>
        <taxon>Streptomyces</taxon>
    </lineage>
</organism>
<dbReference type="AlphaFoldDB" id="A0A6I6FHB6"/>
<gene>
    <name evidence="2" type="ORF">EIZ62_15500</name>
</gene>
<feature type="region of interest" description="Disordered" evidence="1">
    <location>
        <begin position="40"/>
        <end position="59"/>
    </location>
</feature>
<sequence>MEKPETAITSDLPDLTGTSLEELRSRPDESRAVAKARLLADAGRAAGSMSPGGENSWTA</sequence>
<reference evidence="2 3" key="1">
    <citation type="submission" date="2018-12" db="EMBL/GenBank/DDBJ databases">
        <title>Complete genome sequence of Streptomyces ficellus NRRL8067, the producer of ficellomycin, feldamycin and nojirimycin.</title>
        <authorList>
            <person name="Zhang H."/>
            <person name="Yue R."/>
            <person name="Liu Y."/>
            <person name="Li M."/>
            <person name="Mu H."/>
            <person name="Zhang J."/>
        </authorList>
    </citation>
    <scope>NUCLEOTIDE SEQUENCE [LARGE SCALE GENOMIC DNA]</scope>
    <source>
        <strain evidence="2 3">NRRL 8067</strain>
    </source>
</reference>
<feature type="compositionally biased region" description="Basic and acidic residues" evidence="1">
    <location>
        <begin position="21"/>
        <end position="32"/>
    </location>
</feature>
<dbReference type="OrthoDB" id="9948806at2"/>
<feature type="region of interest" description="Disordered" evidence="1">
    <location>
        <begin position="1"/>
        <end position="32"/>
    </location>
</feature>
<dbReference type="EMBL" id="CP034279">
    <property type="protein sequence ID" value="QGV79492.1"/>
    <property type="molecule type" value="Genomic_DNA"/>
</dbReference>
<dbReference type="Proteomes" id="UP000422572">
    <property type="component" value="Chromosome"/>
</dbReference>
<dbReference type="KEGG" id="sfic:EIZ62_15500"/>
<keyword evidence="3" id="KW-1185">Reference proteome</keyword>
<proteinExistence type="predicted"/>
<evidence type="ECO:0000313" key="3">
    <source>
        <dbReference type="Proteomes" id="UP000422572"/>
    </source>
</evidence>
<evidence type="ECO:0000313" key="2">
    <source>
        <dbReference type="EMBL" id="QGV79492.1"/>
    </source>
</evidence>
<name>A0A6I6FHB6_9ACTN</name>
<protein>
    <submittedName>
        <fullName evidence="2">Uncharacterized protein</fullName>
    </submittedName>
</protein>
<dbReference type="RefSeq" id="WP_156693237.1">
    <property type="nucleotide sequence ID" value="NZ_CP034279.1"/>
</dbReference>